<dbReference type="CDD" id="cd01146">
    <property type="entry name" value="FhuD"/>
    <property type="match status" value="1"/>
</dbReference>
<dbReference type="Proteomes" id="UP000419743">
    <property type="component" value="Unassembled WGS sequence"/>
</dbReference>
<gene>
    <name evidence="7" type="primary">yfmC_2</name>
    <name evidence="7" type="ORF">HALOF300_04361</name>
</gene>
<evidence type="ECO:0000256" key="1">
    <source>
        <dbReference type="ARBA" id="ARBA00004196"/>
    </source>
</evidence>
<keyword evidence="3" id="KW-0813">Transport</keyword>
<evidence type="ECO:0000313" key="7">
    <source>
        <dbReference type="EMBL" id="VZO39667.1"/>
    </source>
</evidence>
<evidence type="ECO:0000256" key="3">
    <source>
        <dbReference type="ARBA" id="ARBA00022448"/>
    </source>
</evidence>
<comment type="similarity">
    <text evidence="2">Belongs to the bacterial solute-binding protein 8 family.</text>
</comment>
<dbReference type="Pfam" id="PF01497">
    <property type="entry name" value="Peripla_BP_2"/>
    <property type="match status" value="1"/>
</dbReference>
<sequence length="364" mass="38641">MTTNNVRGHRRRLPAIVATVIATALTLTACGGGSDAASDDDAATAGAADDGSFPVTIEHAFGETTLEEVPERVVTLGWSTHDIVAALGVVPVGVPETWGGDDEGYSEWFRDQVEDEIGGALPEILNYDDSGELDFEQVLALAPDVIIAPVWGVDEVSYDRLSEIAPTVAHLDPENSWSSTWQDLTVMVGEVLGRSDAAGELVAQTETLLDDATQAHPEFAGASFVYGLTLSDGATELGLYIPDDPRVRLLRELGFVDTPAMQTVLDSVEGGNWYGGVSLEELDTVEADLFLAWSAGPEELAYTLEHPTFSRWAPIASGHYLFFEDEALAMATNGPSPLSIEWALANGFVDKLADALAGGAVTVS</sequence>
<dbReference type="GO" id="GO:0030288">
    <property type="term" value="C:outer membrane-bounded periplasmic space"/>
    <property type="evidence" value="ECO:0007669"/>
    <property type="project" value="TreeGrafter"/>
</dbReference>
<keyword evidence="4 5" id="KW-0732">Signal</keyword>
<dbReference type="InterPro" id="IPR051313">
    <property type="entry name" value="Bact_iron-sidero_bind"/>
</dbReference>
<dbReference type="Gene3D" id="3.40.50.1980">
    <property type="entry name" value="Nitrogenase molybdenum iron protein domain"/>
    <property type="match status" value="2"/>
</dbReference>
<evidence type="ECO:0000313" key="8">
    <source>
        <dbReference type="Proteomes" id="UP000419743"/>
    </source>
</evidence>
<evidence type="ECO:0000256" key="4">
    <source>
        <dbReference type="ARBA" id="ARBA00022729"/>
    </source>
</evidence>
<dbReference type="SUPFAM" id="SSF53807">
    <property type="entry name" value="Helical backbone' metal receptor"/>
    <property type="match status" value="1"/>
</dbReference>
<evidence type="ECO:0000259" key="6">
    <source>
        <dbReference type="PROSITE" id="PS50983"/>
    </source>
</evidence>
<dbReference type="InterPro" id="IPR002491">
    <property type="entry name" value="ABC_transptr_periplasmic_BD"/>
</dbReference>
<dbReference type="EMBL" id="CACRYJ010000061">
    <property type="protein sequence ID" value="VZO39667.1"/>
    <property type="molecule type" value="Genomic_DNA"/>
</dbReference>
<dbReference type="GO" id="GO:1901678">
    <property type="term" value="P:iron coordination entity transport"/>
    <property type="evidence" value="ECO:0007669"/>
    <property type="project" value="UniProtKB-ARBA"/>
</dbReference>
<organism evidence="7 8">
    <name type="scientific">Occultella aeris</name>
    <dbReference type="NCBI Taxonomy" id="2761496"/>
    <lineage>
        <taxon>Bacteria</taxon>
        <taxon>Bacillati</taxon>
        <taxon>Actinomycetota</taxon>
        <taxon>Actinomycetes</taxon>
        <taxon>Micrococcales</taxon>
        <taxon>Ruaniaceae</taxon>
        <taxon>Occultella</taxon>
    </lineage>
</organism>
<dbReference type="PANTHER" id="PTHR30532:SF24">
    <property type="entry name" value="FERRIC ENTEROBACTIN-BINDING PERIPLASMIC PROTEIN FEPB"/>
    <property type="match status" value="1"/>
</dbReference>
<accession>A0A7M4DQC3</accession>
<name>A0A7M4DQC3_9MICO</name>
<keyword evidence="8" id="KW-1185">Reference proteome</keyword>
<comment type="caution">
    <text evidence="7">The sequence shown here is derived from an EMBL/GenBank/DDBJ whole genome shotgun (WGS) entry which is preliminary data.</text>
</comment>
<comment type="subcellular location">
    <subcellularLocation>
        <location evidence="1">Cell envelope</location>
    </subcellularLocation>
</comment>
<dbReference type="AlphaFoldDB" id="A0A7M4DQC3"/>
<feature type="chain" id="PRO_5038991533" evidence="5">
    <location>
        <begin position="30"/>
        <end position="364"/>
    </location>
</feature>
<dbReference type="PANTHER" id="PTHR30532">
    <property type="entry name" value="IRON III DICITRATE-BINDING PERIPLASMIC PROTEIN"/>
    <property type="match status" value="1"/>
</dbReference>
<reference evidence="7 8" key="1">
    <citation type="submission" date="2019-11" db="EMBL/GenBank/DDBJ databases">
        <authorList>
            <person name="Criscuolo A."/>
        </authorList>
    </citation>
    <scope>NUCLEOTIDE SEQUENCE [LARGE SCALE GENOMIC DNA]</scope>
    <source>
        <strain evidence="7">CIP111667</strain>
    </source>
</reference>
<feature type="domain" description="Fe/B12 periplasmic-binding" evidence="6">
    <location>
        <begin position="72"/>
        <end position="360"/>
    </location>
</feature>
<proteinExistence type="inferred from homology"/>
<dbReference type="PROSITE" id="PS51257">
    <property type="entry name" value="PROKAR_LIPOPROTEIN"/>
    <property type="match status" value="1"/>
</dbReference>
<feature type="signal peptide" evidence="5">
    <location>
        <begin position="1"/>
        <end position="29"/>
    </location>
</feature>
<dbReference type="PROSITE" id="PS50983">
    <property type="entry name" value="FE_B12_PBP"/>
    <property type="match status" value="1"/>
</dbReference>
<dbReference type="RefSeq" id="WP_156742977.1">
    <property type="nucleotide sequence ID" value="NZ_CACRYJ010000061.1"/>
</dbReference>
<protein>
    <submittedName>
        <fullName evidence="7">Fe(3+)-citrate-binding protein YfmC</fullName>
    </submittedName>
</protein>
<evidence type="ECO:0000256" key="5">
    <source>
        <dbReference type="SAM" id="SignalP"/>
    </source>
</evidence>
<evidence type="ECO:0000256" key="2">
    <source>
        <dbReference type="ARBA" id="ARBA00008814"/>
    </source>
</evidence>